<keyword evidence="3" id="KW-1185">Reference proteome</keyword>
<dbReference type="GeneID" id="94289523"/>
<dbReference type="RefSeq" id="XP_067755685.1">
    <property type="nucleotide sequence ID" value="XM_067899446.1"/>
</dbReference>
<dbReference type="EMBL" id="JAFJZO010000028">
    <property type="protein sequence ID" value="KAG5500351.1"/>
    <property type="molecule type" value="Genomic_DNA"/>
</dbReference>
<reference evidence="2 3" key="1">
    <citation type="submission" date="2021-02" db="EMBL/GenBank/DDBJ databases">
        <title>Porcisia hertigi Genome sequencing and assembly.</title>
        <authorList>
            <person name="Almutairi H."/>
            <person name="Gatherer D."/>
        </authorList>
    </citation>
    <scope>NUCLEOTIDE SEQUENCE [LARGE SCALE GENOMIC DNA]</scope>
    <source>
        <strain evidence="2 3">C119</strain>
    </source>
</reference>
<evidence type="ECO:0000313" key="3">
    <source>
        <dbReference type="Proteomes" id="UP000674318"/>
    </source>
</evidence>
<accession>A0A836ILD2</accession>
<feature type="region of interest" description="Disordered" evidence="1">
    <location>
        <begin position="155"/>
        <end position="177"/>
    </location>
</feature>
<evidence type="ECO:0000313" key="2">
    <source>
        <dbReference type="EMBL" id="KAG5500351.1"/>
    </source>
</evidence>
<protein>
    <submittedName>
        <fullName evidence="2">Uncharacterized protein</fullName>
    </submittedName>
</protein>
<dbReference type="OrthoDB" id="262441at2759"/>
<sequence>MHFPPRANHTESLDDVVRRATNGPSGICSSSSGGGGAVSFTSLLPSSVVDGVSTAAVVSRLAAQGGSSAAVASTPTVRAIRWICDRYLETYEKTEELARDTTWWSREAARLRAAHIEGKSQLHVPCEAPFAKGRGWNELMRRAFDVMESSHHTAAVAWQEEDTRSPSSLSSSKEKTNMSGEVNVLQFESDLQPGVWESLEILDTSTPGGAVSAAMRRDEECLRTLEAAIRSPTNHLFDETEQLDSLRYLLKHRPELIVQHESFADLQRIVVDRVCLSEGGCWTETALSLFQALPPRAQLDFVYAVVSAVRSLAGAEEELSAIPVGFLHRLLVELPQGWLPLLDHEVTDVFVRVLTDVVVPFGKSLSNVDPHATWLALWWARPSLSLSVETILKSHRSVVDDIAAQLPSPHAACVLLWLLPQLSECGEAQSLSAFSSLQSWQELYHTLLRLLCEPVWRDSGVYLVGAPALCRCAGSLSPTDKGSCLEVTSKVVLGWDPAVASPVDDAQFSFALRLIATLLTSSGEKAMWCSTHMWGLLDGPLFAKSQELLITRGRQLTSPHVSFRTVTLEVSDVVRECWTRLLEVHTPNLPNTLASVINDVWGSGGSFRWSELVWISTTVAGWAAIKPYVEAFRDDVTRSPPHWEELLNAIVEVGGGALDTTSKFWACPTTSRLPVEKREPCGSGCVRSLTPYGVALLLRWSTCTAARDGLAEAARNASRALLRLSPHTVGRRMTWPLLWPVEVYPQVGGSDVFFSEDAFSVARAARAGVCYQSIYLLLESTALPAGGRTGRCDSSREPLENIWGQVADLWLDPAQLTQDSASNDDSSAGTINRPPFGEESLLTLISSMALCVLVRPSAEFRMWFDPAVAQQRIRQLRRLCEERRGVDPIYFMVRFITSGKGRKRLPAILLDGFEAQLTIDTVCDVDNFAEGEALPIGDITAVTSTEEEEEEVRQLQLHTLHVLSGLDPSACETKVPAPFPTRLSETLAAVIRTLLVNRTSLRLTWQDIEKCIVRRSAEEWALYANTDARVLAVCEQLEQHHSASILLMSSAHVDVVFLVSLCLRSWLALSTTHTTPARRKLYWTALQYFTEHGILAFDVLLARSIALHVERALRESAAFDNGAVIFPVSRSIPLPSALFSFLLVRPFSLAPT</sequence>
<dbReference type="KEGG" id="phet:94289523"/>
<evidence type="ECO:0000256" key="1">
    <source>
        <dbReference type="SAM" id="MobiDB-lite"/>
    </source>
</evidence>
<comment type="caution">
    <text evidence="2">The sequence shown here is derived from an EMBL/GenBank/DDBJ whole genome shotgun (WGS) entry which is preliminary data.</text>
</comment>
<proteinExistence type="predicted"/>
<gene>
    <name evidence="2" type="ORF">JKF63_03443</name>
</gene>
<dbReference type="AlphaFoldDB" id="A0A836ILD2"/>
<dbReference type="Proteomes" id="UP000674318">
    <property type="component" value="Chromosome 28"/>
</dbReference>
<organism evidence="2 3">
    <name type="scientific">Porcisia hertigi</name>
    <dbReference type="NCBI Taxonomy" id="2761500"/>
    <lineage>
        <taxon>Eukaryota</taxon>
        <taxon>Discoba</taxon>
        <taxon>Euglenozoa</taxon>
        <taxon>Kinetoplastea</taxon>
        <taxon>Metakinetoplastina</taxon>
        <taxon>Trypanosomatida</taxon>
        <taxon>Trypanosomatidae</taxon>
        <taxon>Leishmaniinae</taxon>
        <taxon>Porcisia</taxon>
    </lineage>
</organism>
<name>A0A836ILD2_9TRYP</name>